<dbReference type="InterPro" id="IPR011990">
    <property type="entry name" value="TPR-like_helical_dom_sf"/>
</dbReference>
<dbReference type="AlphaFoldDB" id="A0A545VYA4"/>
<dbReference type="EMBL" id="SPUK01000009">
    <property type="protein sequence ID" value="TQV94790.1"/>
    <property type="molecule type" value="Genomic_DNA"/>
</dbReference>
<evidence type="ECO:0000256" key="2">
    <source>
        <dbReference type="ARBA" id="ARBA00022737"/>
    </source>
</evidence>
<dbReference type="Pfam" id="PF01535">
    <property type="entry name" value="PPR"/>
    <property type="match status" value="3"/>
</dbReference>
<dbReference type="STRING" id="43265.A0A545VYA4"/>
<keyword evidence="2" id="KW-0677">Repeat</keyword>
<evidence type="ECO:0000313" key="8">
    <source>
        <dbReference type="Proteomes" id="UP000315783"/>
    </source>
</evidence>
<evidence type="ECO:0000256" key="3">
    <source>
        <dbReference type="ARBA" id="ARBA00044493"/>
    </source>
</evidence>
<comment type="function">
    <text evidence="3">Regulates mitochondrial small subunit maturation by controlling 15S rRNA 5'-end processing. Localizes to the 5' precursor of the 15S rRNA in a position that is subsequently occupied by mS47 in the mature yeast mtSSU. Uses structure and sequence-specific RNA recognition, binding to a single-stranded region of the precursor and specifically recognizing bases -6 to -1. The exchange of Ccm1 for mS47 is coupled to the irreversible removal of precursor rRNA that is accompanied by conformational changes of the mitoribosomal proteins uS5m and mS26. These conformational changes signal completion of 5'-end rRNA processing through protection of the mature 5'-end of the 15S rRNA and stabilization of mS47. The removal of the 5' precursor together with the dissociation of Ccm1 may be catalyzed by the 5'-3' exoribonuclease Pet127. Involved in the specific removal of group I introns in mitochondrial encoded transcripts.</text>
</comment>
<accession>A0A545VYA4</accession>
<evidence type="ECO:0000256" key="1">
    <source>
        <dbReference type="ARBA" id="ARBA00006192"/>
    </source>
</evidence>
<protein>
    <submittedName>
        <fullName evidence="7">Translation regulator (Cya5)</fullName>
    </submittedName>
</protein>
<sequence>MIERAVASLESGHLQRAIPKTRRAARRSRQLHTGFWQHGASALELSSFWSFPPGEPSSQQTTEKSVASELLEPKLVATSFLLDFLYPNETQSFLHRMLGPRPKADRLRPLRRRQYSAQHMASFQRSEPSILCTTTFENVARTSSDPPVQYQSIATTKSDVVAPKSAEESSERAAVQEKTETQQRVDTKAPAADSVSQSGSRVLSAGRTLDVAWSRYQKASREEQKAQRPELIIALARTDNFLECARATDLFQQLSQKEWTDDLLSAAIRSLAVCGKFKSALQKFNEGLRHHYVGGMQHIVSSAISGGKWQDLVRVWFEYSSLIKEHANKVVPFDHLQSLPGLETLFVEFEKYIKYTGLAQIRAENRGLYSRESFDQLRHLLIRSLLAKPCQPSQAKDILSHYDKTAYYELYIASVLQSAKNGKQFKSTMRNLGKVYDVYRQRPDAQFAPHILRGMFNIYNPTNPAGLALLFEDWNKSEGGMDAWAYERFLAFYACSGDIVAVRDLWQRYTAAFPDAIKEARGFYSLLDAYAQAGDISGAEKEIGVMKGLDIRTDAVVENSLLKCYIRAGNYKLAMAHFTAIIDKHGPNLQAFEQMMELHSANGDLPQTLGLFNQAQTALLRPSESMATSLVFAYLHNGLIQDAEKICREMARRGITSKEIWNSLIGAYATAGKLEKCFQLLPAMRNSNLAWDHDTCQAVLVAQGRAKQTASAHRLLRSAVADNMLPITADHFAIVMNSAIRTNQATLVDLLATEMERAGIQPNFATHLARFESGFLRSPTADRTARLARELVQYLRKIAHDTDAPLEQRKAGPYTAVTRDVNELNRELRYIGDALKLLIDKREMVLAEELVTLYARLHPVSKKGEQMTSDIISVIMGAYLEEGRHARVLQLWAVILKNIRRLAENPATKSIFPVHAYHLSRPMVHVAKVYRDAGDGKRLLAYTQAALDAGFKFTRDTWNTLICCLAELGQWEPAMYWCETLLMPRWRGWKPRRPPLAERHELTDARVLVASQPAVLSLQREWLRLRKLAAWSAGVTAKLQRIETQYPLLHHAFATVDVADLPETWAARAGRGDGTAGEKPRSINKALLRDVLGAMPLQDLLAMRLRLGSQLRAEKERRGRAWAKKWGRVYMPPKGKRRRF</sequence>
<dbReference type="OrthoDB" id="185373at2759"/>
<evidence type="ECO:0000313" key="7">
    <source>
        <dbReference type="EMBL" id="TQV94790.1"/>
    </source>
</evidence>
<feature type="compositionally biased region" description="Polar residues" evidence="6">
    <location>
        <begin position="141"/>
        <end position="158"/>
    </location>
</feature>
<gene>
    <name evidence="7" type="ORF">IF1G_06801</name>
</gene>
<comment type="subunit">
    <text evidence="4">Binds to mitochondrial small subunit 15S rRNA.</text>
</comment>
<dbReference type="Proteomes" id="UP000315783">
    <property type="component" value="Unassembled WGS sequence"/>
</dbReference>
<comment type="caution">
    <text evidence="7">The sequence shown here is derived from an EMBL/GenBank/DDBJ whole genome shotgun (WGS) entry which is preliminary data.</text>
</comment>
<organism evidence="7 8">
    <name type="scientific">Cordyceps javanica</name>
    <dbReference type="NCBI Taxonomy" id="43265"/>
    <lineage>
        <taxon>Eukaryota</taxon>
        <taxon>Fungi</taxon>
        <taxon>Dikarya</taxon>
        <taxon>Ascomycota</taxon>
        <taxon>Pezizomycotina</taxon>
        <taxon>Sordariomycetes</taxon>
        <taxon>Hypocreomycetidae</taxon>
        <taxon>Hypocreales</taxon>
        <taxon>Cordycipitaceae</taxon>
        <taxon>Cordyceps</taxon>
    </lineage>
</organism>
<feature type="region of interest" description="Disordered" evidence="6">
    <location>
        <begin position="141"/>
        <end position="200"/>
    </location>
</feature>
<dbReference type="PANTHER" id="PTHR47447">
    <property type="entry name" value="OS03G0856100 PROTEIN"/>
    <property type="match status" value="1"/>
</dbReference>
<evidence type="ECO:0000256" key="5">
    <source>
        <dbReference type="PROSITE-ProRule" id="PRU00708"/>
    </source>
</evidence>
<comment type="similarity">
    <text evidence="1">Belongs to the CCM1 family.</text>
</comment>
<feature type="repeat" description="PPR" evidence="5">
    <location>
        <begin position="657"/>
        <end position="691"/>
    </location>
</feature>
<reference evidence="7 8" key="1">
    <citation type="journal article" date="2019" name="Appl. Microbiol. Biotechnol.">
        <title>Genome sequence of Isaria javanica and comparative genome analysis insights into family S53 peptidase evolution in fungal entomopathogens.</title>
        <authorList>
            <person name="Lin R."/>
            <person name="Zhang X."/>
            <person name="Xin B."/>
            <person name="Zou M."/>
            <person name="Gao Y."/>
            <person name="Qin F."/>
            <person name="Hu Q."/>
            <person name="Xie B."/>
            <person name="Cheng X."/>
        </authorList>
    </citation>
    <scope>NUCLEOTIDE SEQUENCE [LARGE SCALE GENOMIC DNA]</scope>
    <source>
        <strain evidence="7 8">IJ1G</strain>
    </source>
</reference>
<dbReference type="PANTHER" id="PTHR47447:SF17">
    <property type="entry name" value="OS12G0638900 PROTEIN"/>
    <property type="match status" value="1"/>
</dbReference>
<evidence type="ECO:0000256" key="4">
    <source>
        <dbReference type="ARBA" id="ARBA00044511"/>
    </source>
</evidence>
<proteinExistence type="inferred from homology"/>
<evidence type="ECO:0000256" key="6">
    <source>
        <dbReference type="SAM" id="MobiDB-lite"/>
    </source>
</evidence>
<feature type="compositionally biased region" description="Basic and acidic residues" evidence="6">
    <location>
        <begin position="165"/>
        <end position="187"/>
    </location>
</feature>
<keyword evidence="8" id="KW-1185">Reference proteome</keyword>
<dbReference type="Gene3D" id="1.25.40.10">
    <property type="entry name" value="Tetratricopeptide repeat domain"/>
    <property type="match status" value="2"/>
</dbReference>
<name>A0A545VYA4_9HYPO</name>
<dbReference type="PROSITE" id="PS51375">
    <property type="entry name" value="PPR"/>
    <property type="match status" value="1"/>
</dbReference>
<dbReference type="InterPro" id="IPR002885">
    <property type="entry name" value="PPR_rpt"/>
</dbReference>
<dbReference type="SUPFAM" id="SSF48452">
    <property type="entry name" value="TPR-like"/>
    <property type="match status" value="1"/>
</dbReference>